<name>A0A6N9H6G7_9MICO</name>
<dbReference type="GO" id="GO:0016705">
    <property type="term" value="F:oxidoreductase activity, acting on paired donors, with incorporation or reduction of molecular oxygen"/>
    <property type="evidence" value="ECO:0007669"/>
    <property type="project" value="UniProtKB-ARBA"/>
</dbReference>
<dbReference type="SUPFAM" id="SSF50022">
    <property type="entry name" value="ISP domain"/>
    <property type="match status" value="1"/>
</dbReference>
<keyword evidence="6" id="KW-0411">Iron-sulfur</keyword>
<evidence type="ECO:0000259" key="11">
    <source>
        <dbReference type="PROSITE" id="PS51296"/>
    </source>
</evidence>
<evidence type="ECO:0000256" key="8">
    <source>
        <dbReference type="ARBA" id="ARBA00029586"/>
    </source>
</evidence>
<accession>A0A6N9H6G7</accession>
<dbReference type="PRINTS" id="PR00162">
    <property type="entry name" value="RIESKE"/>
</dbReference>
<comment type="caution">
    <text evidence="12">The sequence shown here is derived from an EMBL/GenBank/DDBJ whole genome shotgun (WGS) entry which is preliminary data.</text>
</comment>
<protein>
    <recommendedName>
        <fullName evidence="2">Cytochrome bc1 complex Rieske iron-sulfur subunit</fullName>
    </recommendedName>
    <alternativeName>
        <fullName evidence="8">Cytochrome bc1 reductase complex subunit QcrA</fullName>
    </alternativeName>
</protein>
<evidence type="ECO:0000256" key="1">
    <source>
        <dbReference type="ARBA" id="ARBA00002494"/>
    </source>
</evidence>
<dbReference type="Proteomes" id="UP000469215">
    <property type="component" value="Unassembled WGS sequence"/>
</dbReference>
<keyword evidence="3" id="KW-0001">2Fe-2S</keyword>
<evidence type="ECO:0000256" key="2">
    <source>
        <dbReference type="ARBA" id="ARBA00015816"/>
    </source>
</evidence>
<evidence type="ECO:0000313" key="13">
    <source>
        <dbReference type="Proteomes" id="UP000469215"/>
    </source>
</evidence>
<organism evidence="12 13">
    <name type="scientific">Brevibacterium rongguiense</name>
    <dbReference type="NCBI Taxonomy" id="2695267"/>
    <lineage>
        <taxon>Bacteria</taxon>
        <taxon>Bacillati</taxon>
        <taxon>Actinomycetota</taxon>
        <taxon>Actinomycetes</taxon>
        <taxon>Micrococcales</taxon>
        <taxon>Brevibacteriaceae</taxon>
        <taxon>Brevibacterium</taxon>
    </lineage>
</organism>
<evidence type="ECO:0000313" key="12">
    <source>
        <dbReference type="EMBL" id="MYM19346.1"/>
    </source>
</evidence>
<dbReference type="Pfam" id="PF00355">
    <property type="entry name" value="Rieske"/>
    <property type="match status" value="1"/>
</dbReference>
<evidence type="ECO:0000256" key="5">
    <source>
        <dbReference type="ARBA" id="ARBA00023004"/>
    </source>
</evidence>
<dbReference type="PANTHER" id="PTHR10134">
    <property type="entry name" value="CYTOCHROME B-C1 COMPLEX SUBUNIT RIESKE, MITOCHONDRIAL"/>
    <property type="match status" value="1"/>
</dbReference>
<reference evidence="12 13" key="1">
    <citation type="submission" date="2020-01" db="EMBL/GenBank/DDBJ databases">
        <authorList>
            <person name="Deng T."/>
        </authorList>
    </citation>
    <scope>NUCLEOTIDE SEQUENCE [LARGE SCALE GENOMIC DNA]</scope>
    <source>
        <strain evidence="12 13">5221</strain>
    </source>
</reference>
<dbReference type="InterPro" id="IPR014349">
    <property type="entry name" value="Rieske_Fe-S_prot"/>
</dbReference>
<evidence type="ECO:0000256" key="9">
    <source>
        <dbReference type="ARBA" id="ARBA00034078"/>
    </source>
</evidence>
<keyword evidence="13" id="KW-1185">Reference proteome</keyword>
<gene>
    <name evidence="12" type="ORF">GSY69_05020</name>
</gene>
<comment type="cofactor">
    <cofactor evidence="9">
        <name>[2Fe-2S] cluster</name>
        <dbReference type="ChEBI" id="CHEBI:190135"/>
    </cofactor>
</comment>
<dbReference type="CDD" id="cd03467">
    <property type="entry name" value="Rieske"/>
    <property type="match status" value="1"/>
</dbReference>
<keyword evidence="4" id="KW-0479">Metal-binding</keyword>
<proteinExistence type="predicted"/>
<evidence type="ECO:0000256" key="10">
    <source>
        <dbReference type="SAM" id="MobiDB-lite"/>
    </source>
</evidence>
<evidence type="ECO:0000256" key="7">
    <source>
        <dbReference type="ARBA" id="ARBA00023157"/>
    </source>
</evidence>
<evidence type="ECO:0000256" key="4">
    <source>
        <dbReference type="ARBA" id="ARBA00022723"/>
    </source>
</evidence>
<keyword evidence="5" id="KW-0408">Iron</keyword>
<dbReference type="InterPro" id="IPR036922">
    <property type="entry name" value="Rieske_2Fe-2S_sf"/>
</dbReference>
<comment type="function">
    <text evidence="1">Iron-sulfur subunit of the cytochrome bc1 complex, an essential component of the respiratory electron transport chain required for ATP synthesis. The bc1 complex catalyzes the oxidation of menaquinol and the reduction of cytochrome c in the respiratory chain. The bc1 complex operates through a Q-cycle mechanism that couples electron transfer to generation of the proton gradient that drives ATP synthesis.</text>
</comment>
<dbReference type="GO" id="GO:0016020">
    <property type="term" value="C:membrane"/>
    <property type="evidence" value="ECO:0007669"/>
    <property type="project" value="InterPro"/>
</dbReference>
<dbReference type="GO" id="GO:0051537">
    <property type="term" value="F:2 iron, 2 sulfur cluster binding"/>
    <property type="evidence" value="ECO:0007669"/>
    <property type="project" value="UniProtKB-KW"/>
</dbReference>
<sequence>MQGAALAGSLVSAGALSACSEEKSDAGPVTLKAAEVPVGSGVVTGGWVVVQPVKGEFHAFSAVCPHQGCMVKTVTKDDIICPCHSSDFSTADGSVKSGPAQSGLAPAKLERSGGELTVSQA</sequence>
<dbReference type="InterPro" id="IPR005805">
    <property type="entry name" value="Rieske_Fe-S_prot_C"/>
</dbReference>
<keyword evidence="7" id="KW-1015">Disulfide bond</keyword>
<dbReference type="GO" id="GO:0046872">
    <property type="term" value="F:metal ion binding"/>
    <property type="evidence" value="ECO:0007669"/>
    <property type="project" value="UniProtKB-KW"/>
</dbReference>
<evidence type="ECO:0000256" key="3">
    <source>
        <dbReference type="ARBA" id="ARBA00022714"/>
    </source>
</evidence>
<dbReference type="AlphaFoldDB" id="A0A6N9H6G7"/>
<feature type="region of interest" description="Disordered" evidence="10">
    <location>
        <begin position="90"/>
        <end position="121"/>
    </location>
</feature>
<dbReference type="PROSITE" id="PS51296">
    <property type="entry name" value="RIESKE"/>
    <property type="match status" value="1"/>
</dbReference>
<evidence type="ECO:0000256" key="6">
    <source>
        <dbReference type="ARBA" id="ARBA00023014"/>
    </source>
</evidence>
<feature type="domain" description="Rieske" evidence="11">
    <location>
        <begin position="28"/>
        <end position="118"/>
    </location>
</feature>
<dbReference type="Gene3D" id="2.102.10.10">
    <property type="entry name" value="Rieske [2Fe-2S] iron-sulphur domain"/>
    <property type="match status" value="1"/>
</dbReference>
<dbReference type="EMBL" id="WWEQ01000014">
    <property type="protein sequence ID" value="MYM19346.1"/>
    <property type="molecule type" value="Genomic_DNA"/>
</dbReference>
<dbReference type="InterPro" id="IPR017941">
    <property type="entry name" value="Rieske_2Fe-2S"/>
</dbReference>
<dbReference type="GO" id="GO:0004497">
    <property type="term" value="F:monooxygenase activity"/>
    <property type="evidence" value="ECO:0007669"/>
    <property type="project" value="UniProtKB-ARBA"/>
</dbReference>